<dbReference type="Proteomes" id="UP000295106">
    <property type="component" value="Unassembled WGS sequence"/>
</dbReference>
<evidence type="ECO:0000256" key="6">
    <source>
        <dbReference type="SAM" id="Phobius"/>
    </source>
</evidence>
<protein>
    <submittedName>
        <fullName evidence="7">Cytochrome c oxidase subunit IV</fullName>
    </submittedName>
</protein>
<evidence type="ECO:0000256" key="3">
    <source>
        <dbReference type="ARBA" id="ARBA00022692"/>
    </source>
</evidence>
<reference evidence="7 8" key="1">
    <citation type="submission" date="2019-03" db="EMBL/GenBank/DDBJ databases">
        <title>Genomic Encyclopedia of Type Strains, Phase IV (KMG-IV): sequencing the most valuable type-strain genomes for metagenomic binning, comparative biology and taxonomic classification.</title>
        <authorList>
            <person name="Goeker M."/>
        </authorList>
    </citation>
    <scope>NUCLEOTIDE SEQUENCE [LARGE SCALE GENOMIC DNA]</scope>
    <source>
        <strain evidence="7 8">DSM 1709</strain>
    </source>
</reference>
<evidence type="ECO:0000256" key="1">
    <source>
        <dbReference type="ARBA" id="ARBA00004651"/>
    </source>
</evidence>
<organism evidence="7 8">
    <name type="scientific">Rubrivivax gelatinosus</name>
    <name type="common">Rhodocyclus gelatinosus</name>
    <name type="synonym">Rhodopseudomonas gelatinosa</name>
    <dbReference type="NCBI Taxonomy" id="28068"/>
    <lineage>
        <taxon>Bacteria</taxon>
        <taxon>Pseudomonadati</taxon>
        <taxon>Pseudomonadota</taxon>
        <taxon>Betaproteobacteria</taxon>
        <taxon>Burkholderiales</taxon>
        <taxon>Sphaerotilaceae</taxon>
        <taxon>Rubrivivax</taxon>
    </lineage>
</organism>
<keyword evidence="3 6" id="KW-0812">Transmembrane</keyword>
<evidence type="ECO:0000313" key="8">
    <source>
        <dbReference type="Proteomes" id="UP000295106"/>
    </source>
</evidence>
<evidence type="ECO:0000256" key="4">
    <source>
        <dbReference type="ARBA" id="ARBA00022989"/>
    </source>
</evidence>
<accession>A0A4R2M064</accession>
<comment type="subcellular location">
    <subcellularLocation>
        <location evidence="1">Cell membrane</location>
        <topology evidence="1">Multi-pass membrane protein</topology>
    </subcellularLocation>
</comment>
<feature type="transmembrane region" description="Helical" evidence="6">
    <location>
        <begin position="66"/>
        <end position="85"/>
    </location>
</feature>
<feature type="transmembrane region" description="Helical" evidence="6">
    <location>
        <begin position="32"/>
        <end position="54"/>
    </location>
</feature>
<keyword evidence="2" id="KW-1003">Cell membrane</keyword>
<evidence type="ECO:0000256" key="5">
    <source>
        <dbReference type="ARBA" id="ARBA00023136"/>
    </source>
</evidence>
<evidence type="ECO:0000313" key="7">
    <source>
        <dbReference type="EMBL" id="TCO99279.1"/>
    </source>
</evidence>
<keyword evidence="4 6" id="KW-1133">Transmembrane helix</keyword>
<evidence type="ECO:0000256" key="2">
    <source>
        <dbReference type="ARBA" id="ARBA00022475"/>
    </source>
</evidence>
<comment type="caution">
    <text evidence="7">The sequence shown here is derived from an EMBL/GenBank/DDBJ whole genome shotgun (WGS) entry which is preliminary data.</text>
</comment>
<dbReference type="AlphaFoldDB" id="A0A4R2M064"/>
<gene>
    <name evidence="7" type="ORF">EV684_11572</name>
</gene>
<dbReference type="EMBL" id="SLXD01000015">
    <property type="protein sequence ID" value="TCO99279.1"/>
    <property type="molecule type" value="Genomic_DNA"/>
</dbReference>
<sequence>MSRIDLVWAGLVVATLLSFAVGESASAGGGAAWPVWLVFALALAKGAAVALDFMGLATAPALWRRLVLGWLGSVVALVLLAWWLARA</sequence>
<name>A0A4R2M064_RUBGE</name>
<proteinExistence type="predicted"/>
<dbReference type="RefSeq" id="WP_132649245.1">
    <property type="nucleotide sequence ID" value="NZ_CP181386.1"/>
</dbReference>
<dbReference type="GeneID" id="99685283"/>
<dbReference type="Pfam" id="PF03626">
    <property type="entry name" value="COX4_pro"/>
    <property type="match status" value="1"/>
</dbReference>
<dbReference type="InterPro" id="IPR005171">
    <property type="entry name" value="Cyt_c_oxidase_su4_prok"/>
</dbReference>
<keyword evidence="5 6" id="KW-0472">Membrane</keyword>
<dbReference type="GO" id="GO:0005886">
    <property type="term" value="C:plasma membrane"/>
    <property type="evidence" value="ECO:0007669"/>
    <property type="project" value="UniProtKB-SubCell"/>
</dbReference>